<feature type="active site" description="Cysteine sulfenic acid (-SOH) intermediate" evidence="5">
    <location>
        <position position="49"/>
    </location>
</feature>
<keyword evidence="2 6" id="KW-0049">Antioxidant</keyword>
<dbReference type="PANTHER" id="PTHR10430">
    <property type="entry name" value="PEROXIREDOXIN"/>
    <property type="match status" value="1"/>
</dbReference>
<keyword evidence="1 6" id="KW-0575">Peroxidase</keyword>
<evidence type="ECO:0000313" key="8">
    <source>
        <dbReference type="EMBL" id="HHL43795.1"/>
    </source>
</evidence>
<dbReference type="EMBL" id="DRMJ01000486">
    <property type="protein sequence ID" value="HHL43795.1"/>
    <property type="molecule type" value="Genomic_DNA"/>
</dbReference>
<dbReference type="AlphaFoldDB" id="A0A7C5M4C5"/>
<dbReference type="CDD" id="cd03013">
    <property type="entry name" value="PRX5_like"/>
    <property type="match status" value="1"/>
</dbReference>
<accession>A0A7C5M4C5</accession>
<dbReference type="PROSITE" id="PS51352">
    <property type="entry name" value="THIOREDOXIN_2"/>
    <property type="match status" value="1"/>
</dbReference>
<keyword evidence="3 6" id="KW-0560">Oxidoreductase</keyword>
<dbReference type="GO" id="GO:0008379">
    <property type="term" value="F:thioredoxin peroxidase activity"/>
    <property type="evidence" value="ECO:0007669"/>
    <property type="project" value="InterPro"/>
</dbReference>
<reference evidence="8" key="1">
    <citation type="journal article" date="2020" name="mSystems">
        <title>Genome- and Community-Level Interaction Insights into Carbon Utilization and Element Cycling Functions of Hydrothermarchaeota in Hydrothermal Sediment.</title>
        <authorList>
            <person name="Zhou Z."/>
            <person name="Liu Y."/>
            <person name="Xu W."/>
            <person name="Pan J."/>
            <person name="Luo Z.H."/>
            <person name="Li M."/>
        </authorList>
    </citation>
    <scope>NUCLEOTIDE SEQUENCE [LARGE SCALE GENOMIC DNA]</scope>
    <source>
        <strain evidence="8">HyVt-485</strain>
    </source>
</reference>
<evidence type="ECO:0000256" key="5">
    <source>
        <dbReference type="PIRSR" id="PIRSR637944-1"/>
    </source>
</evidence>
<comment type="caution">
    <text evidence="8">The sequence shown here is derived from an EMBL/GenBank/DDBJ whole genome shotgun (WGS) entry which is preliminary data.</text>
</comment>
<evidence type="ECO:0000256" key="3">
    <source>
        <dbReference type="ARBA" id="ARBA00023002"/>
    </source>
</evidence>
<keyword evidence="4 6" id="KW-0676">Redox-active center</keyword>
<comment type="similarity">
    <text evidence="6">Belongs to the peroxiredoxin family. Prx5 subfamily.</text>
</comment>
<dbReference type="EC" id="1.11.1.27" evidence="6"/>
<protein>
    <recommendedName>
        <fullName evidence="6">Glutathione-dependent peroxiredoxin</fullName>
        <ecNumber evidence="6">1.11.1.27</ecNumber>
    </recommendedName>
</protein>
<dbReference type="SUPFAM" id="SSF52833">
    <property type="entry name" value="Thioredoxin-like"/>
    <property type="match status" value="1"/>
</dbReference>
<evidence type="ECO:0000256" key="1">
    <source>
        <dbReference type="ARBA" id="ARBA00022559"/>
    </source>
</evidence>
<name>A0A7C5M4C5_9PROT</name>
<comment type="catalytic activity">
    <reaction evidence="6">
        <text>a hydroperoxide + 2 glutathione = an alcohol + glutathione disulfide + H2O</text>
        <dbReference type="Rhea" id="RHEA:62632"/>
        <dbReference type="ChEBI" id="CHEBI:15377"/>
        <dbReference type="ChEBI" id="CHEBI:30879"/>
        <dbReference type="ChEBI" id="CHEBI:35924"/>
        <dbReference type="ChEBI" id="CHEBI:57925"/>
        <dbReference type="ChEBI" id="CHEBI:58297"/>
        <dbReference type="EC" id="1.11.1.27"/>
    </reaction>
</comment>
<dbReference type="Proteomes" id="UP000885830">
    <property type="component" value="Unassembled WGS sequence"/>
</dbReference>
<dbReference type="InterPro" id="IPR013740">
    <property type="entry name" value="Redoxin"/>
</dbReference>
<dbReference type="GO" id="GO:0005737">
    <property type="term" value="C:cytoplasm"/>
    <property type="evidence" value="ECO:0007669"/>
    <property type="project" value="TreeGrafter"/>
</dbReference>
<organism evidence="8">
    <name type="scientific">Hellea balneolensis</name>
    <dbReference type="NCBI Taxonomy" id="287478"/>
    <lineage>
        <taxon>Bacteria</taxon>
        <taxon>Pseudomonadati</taxon>
        <taxon>Pseudomonadota</taxon>
        <taxon>Alphaproteobacteria</taxon>
        <taxon>Maricaulales</taxon>
        <taxon>Robiginitomaculaceae</taxon>
        <taxon>Hellea</taxon>
    </lineage>
</organism>
<gene>
    <name evidence="8" type="ORF">ENJ42_09265</name>
</gene>
<evidence type="ECO:0000259" key="7">
    <source>
        <dbReference type="PROSITE" id="PS51352"/>
    </source>
</evidence>
<evidence type="ECO:0000256" key="6">
    <source>
        <dbReference type="RuleBase" id="RU366011"/>
    </source>
</evidence>
<dbReference type="GO" id="GO:0034599">
    <property type="term" value="P:cellular response to oxidative stress"/>
    <property type="evidence" value="ECO:0007669"/>
    <property type="project" value="InterPro"/>
</dbReference>
<comment type="function">
    <text evidence="6">Thiol-specific peroxidase that catalyzes the reduction of hydrogen peroxide and organic hydroperoxides to water and alcohols, respectively. Plays a role in cell protection against oxidative stress by detoxifying peroxides.</text>
</comment>
<dbReference type="GO" id="GO:0045454">
    <property type="term" value="P:cell redox homeostasis"/>
    <property type="evidence" value="ECO:0007669"/>
    <property type="project" value="TreeGrafter"/>
</dbReference>
<dbReference type="FunFam" id="3.40.30.10:FF:000020">
    <property type="entry name" value="Peroxiredoxin"/>
    <property type="match status" value="1"/>
</dbReference>
<feature type="domain" description="Thioredoxin" evidence="7">
    <location>
        <begin position="3"/>
        <end position="160"/>
    </location>
</feature>
<dbReference type="InterPro" id="IPR037944">
    <property type="entry name" value="PRX5-like"/>
</dbReference>
<proteinExistence type="inferred from homology"/>
<evidence type="ECO:0000256" key="4">
    <source>
        <dbReference type="ARBA" id="ARBA00023284"/>
    </source>
</evidence>
<dbReference type="GO" id="GO:0042744">
    <property type="term" value="P:hydrogen peroxide catabolic process"/>
    <property type="evidence" value="ECO:0007669"/>
    <property type="project" value="TreeGrafter"/>
</dbReference>
<dbReference type="PANTHER" id="PTHR10430:SF16">
    <property type="entry name" value="PEROXIREDOXIN-5, MITOCHONDRIAL"/>
    <property type="match status" value="1"/>
</dbReference>
<dbReference type="InterPro" id="IPR036249">
    <property type="entry name" value="Thioredoxin-like_sf"/>
</dbReference>
<dbReference type="Gene3D" id="3.40.30.10">
    <property type="entry name" value="Glutaredoxin"/>
    <property type="match status" value="1"/>
</dbReference>
<evidence type="ECO:0000256" key="2">
    <source>
        <dbReference type="ARBA" id="ARBA00022862"/>
    </source>
</evidence>
<dbReference type="InterPro" id="IPR013766">
    <property type="entry name" value="Thioredoxin_domain"/>
</dbReference>
<dbReference type="Pfam" id="PF08534">
    <property type="entry name" value="Redoxin"/>
    <property type="match status" value="1"/>
</dbReference>
<sequence>MTIQVGDKLPEFTFMTTGPEGPVPISTDDIFAGKKVALFAVPGAYTPTCSAKHLPGFVDHADDLKQKGIDTIACLSVNDVFVMDAWGRDQNVGDKVQMLADGNGEFAEAIGLVLDGTGFGMGKRSQRYSMIVDDGVVTHLNVEEGGEFRVSAVDYMLEQL</sequence>